<dbReference type="Pfam" id="PF20703">
    <property type="entry name" value="nSTAND1"/>
    <property type="match status" value="1"/>
</dbReference>
<protein>
    <recommendedName>
        <fullName evidence="1">Novel STAND NTPase 1 domain-containing protein</fullName>
    </recommendedName>
</protein>
<dbReference type="SUPFAM" id="SSF52540">
    <property type="entry name" value="P-loop containing nucleoside triphosphate hydrolases"/>
    <property type="match status" value="1"/>
</dbReference>
<dbReference type="EMBL" id="CP159373">
    <property type="protein sequence ID" value="XCN72559.1"/>
    <property type="molecule type" value="Genomic_DNA"/>
</dbReference>
<dbReference type="InterPro" id="IPR049052">
    <property type="entry name" value="nSTAND1"/>
</dbReference>
<dbReference type="InterPro" id="IPR027417">
    <property type="entry name" value="P-loop_NTPase"/>
</dbReference>
<accession>A0AAU8LSR4</accession>
<reference evidence="2" key="2">
    <citation type="submission" date="2024-06" db="EMBL/GenBank/DDBJ databases">
        <authorList>
            <person name="Plum-Jensen L.E."/>
            <person name="Schramm A."/>
            <person name="Marshall I.P.G."/>
        </authorList>
    </citation>
    <scope>NUCLEOTIDE SEQUENCE</scope>
    <source>
        <strain evidence="2">Rat1</strain>
    </source>
</reference>
<dbReference type="AlphaFoldDB" id="A0AAU8LSR4"/>
<feature type="domain" description="Novel STAND NTPase 1" evidence="1">
    <location>
        <begin position="7"/>
        <end position="88"/>
    </location>
</feature>
<sequence length="97" mass="10653">MMDTHSPYPGLRPFRQDENEIFFGREEHVAALLDKLAGQHFLAVIAPSGYGKSSLVRTGLLKCPGWWDVAAGRQLLAYRRYSPGQCAFSATGSRPAG</sequence>
<reference evidence="2" key="1">
    <citation type="journal article" date="2024" name="Syst. Appl. Microbiol.">
        <title>First single-strain enrichments of Electrothrix cable bacteria, description of E. aestuarii sp. nov. and E. rattekaaiensis sp. nov., and proposal of a cable bacteria taxonomy following the rules of the SeqCode.</title>
        <authorList>
            <person name="Plum-Jensen L.E."/>
            <person name="Schramm A."/>
            <person name="Marshall I.P.G."/>
        </authorList>
    </citation>
    <scope>NUCLEOTIDE SEQUENCE</scope>
    <source>
        <strain evidence="2">Rat1</strain>
    </source>
</reference>
<dbReference type="Gene3D" id="3.40.50.300">
    <property type="entry name" value="P-loop containing nucleotide triphosphate hydrolases"/>
    <property type="match status" value="1"/>
</dbReference>
<gene>
    <name evidence="2" type="ORF">Q3M24_20065</name>
</gene>
<evidence type="ECO:0000259" key="1">
    <source>
        <dbReference type="Pfam" id="PF20703"/>
    </source>
</evidence>
<name>A0AAU8LSR4_9BACT</name>
<organism evidence="2">
    <name type="scientific">Candidatus Electrothrix aestuarii</name>
    <dbReference type="NCBI Taxonomy" id="3062594"/>
    <lineage>
        <taxon>Bacteria</taxon>
        <taxon>Pseudomonadati</taxon>
        <taxon>Thermodesulfobacteriota</taxon>
        <taxon>Desulfobulbia</taxon>
        <taxon>Desulfobulbales</taxon>
        <taxon>Desulfobulbaceae</taxon>
        <taxon>Candidatus Electrothrix</taxon>
    </lineage>
</organism>
<dbReference type="KEGG" id="eaj:Q3M24_20065"/>
<proteinExistence type="predicted"/>
<evidence type="ECO:0000313" key="2">
    <source>
        <dbReference type="EMBL" id="XCN72559.1"/>
    </source>
</evidence>